<feature type="domain" description="P-type ATPase A" evidence="16">
    <location>
        <begin position="172"/>
        <end position="273"/>
    </location>
</feature>
<keyword evidence="5 14" id="KW-0479">Metal-binding</keyword>
<evidence type="ECO:0000256" key="12">
    <source>
        <dbReference type="ARBA" id="ARBA00023136"/>
    </source>
</evidence>
<dbReference type="FunFam" id="2.70.150.10:FF:000002">
    <property type="entry name" value="Copper-transporting ATPase 1, putative"/>
    <property type="match status" value="1"/>
</dbReference>
<accession>A0A0L6U4K3</accession>
<sequence>MNHQGHKHGYQENSNNDHENIKHQGYETGKHEGHHEMMVKDFKRRFFISLIITIPVLLLSPMIQMFMGVDWQVPWDYYLLFILSTILFIYGGKPFIKGARDELKKKSPAMMTLITLSITVAYIYSTLTVFVISGNDFFWELATLIDIMLLGHWIEMKSVMGASKALDELIKLMPEEAHLLKENQEITDIPVKQLKAGDSVLVKPGEKIPIDGLVYNGSSAVNEAMITGESVPVEKKVGDEIIGGSINGDGILKFKVNRVGDGTFLSQVIKLVQEAQASKSNTQRLADTAAKWLFYIAVVAGIMTFAIWILVSNDLNFSIERAVTVIVISCPHALGLAIPLVTAVSTSIGAKRGLLIRNRVAFENARKINAVVFDKTGTLTEGEFGITDIQEIGLSKDELLSLAYSVESNSEHPIAKGIVKEAQKLSLKSKDVKDYQNLPGKGLKATVDGRSIMVVSPGYMQSERIDFDKEHYEQLAQEGKTVIFVLEGKTLLGYLALSDIARDTAREAIATLKSMHIETIMLTGDNQRVASYLGNRLKIDTVIAEVLPQEKALKIEELIKESKIVAMTGDGINDAPSLAKADLGIAIGAGTDVAIETADIILVRSNPLDVVTVLELSKATYKKMVQNLIWATGYNIIAIPLAAGVLYNQGIVISPALGAIFMTVSTIIVAINARLLKID</sequence>
<dbReference type="SUPFAM" id="SSF81653">
    <property type="entry name" value="Calcium ATPase, transduction domain A"/>
    <property type="match status" value="1"/>
</dbReference>
<comment type="similarity">
    <text evidence="2 14">Belongs to the cation transport ATPase (P-type) (TC 3.A.3) family. Type IB subfamily.</text>
</comment>
<evidence type="ECO:0000256" key="4">
    <source>
        <dbReference type="ARBA" id="ARBA00022692"/>
    </source>
</evidence>
<feature type="region of interest" description="Disordered" evidence="15">
    <location>
        <begin position="1"/>
        <end position="23"/>
    </location>
</feature>
<dbReference type="SUPFAM" id="SSF81665">
    <property type="entry name" value="Calcium ATPase, transmembrane domain M"/>
    <property type="match status" value="1"/>
</dbReference>
<feature type="transmembrane region" description="Helical" evidence="14">
    <location>
        <begin position="323"/>
        <end position="349"/>
    </location>
</feature>
<evidence type="ECO:0000256" key="5">
    <source>
        <dbReference type="ARBA" id="ARBA00022723"/>
    </source>
</evidence>
<dbReference type="AlphaFoldDB" id="A0A0L6U4K3"/>
<dbReference type="Gene3D" id="2.70.150.10">
    <property type="entry name" value="Calcium-transporting ATPase, cytoplasmic transduction domain A"/>
    <property type="match status" value="1"/>
</dbReference>
<dbReference type="InterPro" id="IPR023299">
    <property type="entry name" value="ATPase_P-typ_cyto_dom_N"/>
</dbReference>
<evidence type="ECO:0000256" key="15">
    <source>
        <dbReference type="SAM" id="MobiDB-lite"/>
    </source>
</evidence>
<reference evidence="18" key="1">
    <citation type="submission" date="2015-07" db="EMBL/GenBank/DDBJ databases">
        <title>Draft genome sequence of Acetobacterium bakii DSM 8293, a potential psychrophilic chemical producer through syngas fermentation.</title>
        <authorList>
            <person name="Song Y."/>
            <person name="Hwang S."/>
            <person name="Cho B.-K."/>
        </authorList>
    </citation>
    <scope>NUCLEOTIDE SEQUENCE [LARGE SCALE GENOMIC DNA]</scope>
    <source>
        <strain evidence="18">DSM 8239</strain>
    </source>
</reference>
<keyword evidence="14" id="KW-1003">Cell membrane</keyword>
<feature type="transmembrane region" description="Helical" evidence="14">
    <location>
        <begin position="137"/>
        <end position="154"/>
    </location>
</feature>
<feature type="transmembrane region" description="Helical" evidence="14">
    <location>
        <begin position="653"/>
        <end position="673"/>
    </location>
</feature>
<dbReference type="InterPro" id="IPR023298">
    <property type="entry name" value="ATPase_P-typ_TM_dom_sf"/>
</dbReference>
<evidence type="ECO:0000256" key="7">
    <source>
        <dbReference type="ARBA" id="ARBA00022796"/>
    </source>
</evidence>
<dbReference type="InterPro" id="IPR059000">
    <property type="entry name" value="ATPase_P-type_domA"/>
</dbReference>
<dbReference type="EC" id="7.2.2.8" evidence="3"/>
<dbReference type="InterPro" id="IPR044492">
    <property type="entry name" value="P_typ_ATPase_HD_dom"/>
</dbReference>
<protein>
    <recommendedName>
        <fullName evidence="3">P-type Cu(+) transporter</fullName>
        <ecNumber evidence="3">7.2.2.8</ecNumber>
    </recommendedName>
</protein>
<feature type="transmembrane region" description="Helical" evidence="14">
    <location>
        <begin position="108"/>
        <end position="131"/>
    </location>
</feature>
<dbReference type="GO" id="GO:0005886">
    <property type="term" value="C:plasma membrane"/>
    <property type="evidence" value="ECO:0007669"/>
    <property type="project" value="UniProtKB-SubCell"/>
</dbReference>
<keyword evidence="10 14" id="KW-1133">Transmembrane helix</keyword>
<dbReference type="SUPFAM" id="SSF56784">
    <property type="entry name" value="HAD-like"/>
    <property type="match status" value="1"/>
</dbReference>
<name>A0A0L6U4K3_9FIRM</name>
<dbReference type="Gene3D" id="3.40.50.1000">
    <property type="entry name" value="HAD superfamily/HAD-like"/>
    <property type="match status" value="1"/>
</dbReference>
<dbReference type="InterPro" id="IPR008250">
    <property type="entry name" value="ATPase_P-typ_transduc_dom_A_sf"/>
</dbReference>
<dbReference type="SFLD" id="SFLDF00027">
    <property type="entry name" value="p-type_atpase"/>
    <property type="match status" value="1"/>
</dbReference>
<gene>
    <name evidence="17" type="ORF">AKG39_01570</name>
</gene>
<dbReference type="GO" id="GO:0055070">
    <property type="term" value="P:copper ion homeostasis"/>
    <property type="evidence" value="ECO:0007669"/>
    <property type="project" value="TreeGrafter"/>
</dbReference>
<dbReference type="Proteomes" id="UP000036873">
    <property type="component" value="Unassembled WGS sequence"/>
</dbReference>
<dbReference type="Gene3D" id="3.40.1110.10">
    <property type="entry name" value="Calcium-transporting ATPase, cytoplasmic domain N"/>
    <property type="match status" value="1"/>
</dbReference>
<keyword evidence="7" id="KW-0406">Ion transport</keyword>
<keyword evidence="18" id="KW-1185">Reference proteome</keyword>
<dbReference type="GO" id="GO:0005507">
    <property type="term" value="F:copper ion binding"/>
    <property type="evidence" value="ECO:0007669"/>
    <property type="project" value="TreeGrafter"/>
</dbReference>
<evidence type="ECO:0000313" key="17">
    <source>
        <dbReference type="EMBL" id="KNZ43444.1"/>
    </source>
</evidence>
<dbReference type="SFLD" id="SFLDG00002">
    <property type="entry name" value="C1.7:_P-type_atpase_like"/>
    <property type="match status" value="1"/>
</dbReference>
<evidence type="ECO:0000256" key="8">
    <source>
        <dbReference type="ARBA" id="ARBA00022840"/>
    </source>
</evidence>
<evidence type="ECO:0000256" key="13">
    <source>
        <dbReference type="ARBA" id="ARBA00049289"/>
    </source>
</evidence>
<dbReference type="InterPro" id="IPR036412">
    <property type="entry name" value="HAD-like_sf"/>
</dbReference>
<evidence type="ECO:0000256" key="2">
    <source>
        <dbReference type="ARBA" id="ARBA00006024"/>
    </source>
</evidence>
<dbReference type="GO" id="GO:0016887">
    <property type="term" value="F:ATP hydrolysis activity"/>
    <property type="evidence" value="ECO:0007669"/>
    <property type="project" value="InterPro"/>
</dbReference>
<keyword evidence="9" id="KW-1278">Translocase</keyword>
<dbReference type="Pfam" id="PF00122">
    <property type="entry name" value="E1-E2_ATPase"/>
    <property type="match status" value="1"/>
</dbReference>
<evidence type="ECO:0000256" key="11">
    <source>
        <dbReference type="ARBA" id="ARBA00023008"/>
    </source>
</evidence>
<dbReference type="Pfam" id="PF00702">
    <property type="entry name" value="Hydrolase"/>
    <property type="match status" value="1"/>
</dbReference>
<feature type="transmembrane region" description="Helical" evidence="14">
    <location>
        <begin position="46"/>
        <end position="65"/>
    </location>
</feature>
<dbReference type="InterPro" id="IPR027256">
    <property type="entry name" value="P-typ_ATPase_IB"/>
</dbReference>
<keyword evidence="8 14" id="KW-0067">ATP-binding</keyword>
<dbReference type="NCBIfam" id="TIGR01494">
    <property type="entry name" value="ATPase_P-type"/>
    <property type="match status" value="1"/>
</dbReference>
<keyword evidence="6 14" id="KW-0547">Nucleotide-binding</keyword>
<evidence type="ECO:0000256" key="10">
    <source>
        <dbReference type="ARBA" id="ARBA00022989"/>
    </source>
</evidence>
<evidence type="ECO:0000256" key="6">
    <source>
        <dbReference type="ARBA" id="ARBA00022741"/>
    </source>
</evidence>
<dbReference type="NCBIfam" id="TIGR01511">
    <property type="entry name" value="ATPase-IB1_Cu"/>
    <property type="match status" value="1"/>
</dbReference>
<dbReference type="SFLD" id="SFLDS00003">
    <property type="entry name" value="Haloacid_Dehalogenase"/>
    <property type="match status" value="1"/>
</dbReference>
<dbReference type="PROSITE" id="PS00154">
    <property type="entry name" value="ATPASE_E1_E2"/>
    <property type="match status" value="1"/>
</dbReference>
<feature type="transmembrane region" description="Helical" evidence="14">
    <location>
        <begin position="628"/>
        <end position="647"/>
    </location>
</feature>
<organism evidence="17 18">
    <name type="scientific">Acetobacterium bakii</name>
    <dbReference type="NCBI Taxonomy" id="52689"/>
    <lineage>
        <taxon>Bacteria</taxon>
        <taxon>Bacillati</taxon>
        <taxon>Bacillota</taxon>
        <taxon>Clostridia</taxon>
        <taxon>Eubacteriales</taxon>
        <taxon>Eubacteriaceae</taxon>
        <taxon>Acetobacterium</taxon>
    </lineage>
</organism>
<keyword evidence="11" id="KW-0186">Copper</keyword>
<comment type="caution">
    <text evidence="17">The sequence shown here is derived from an EMBL/GenBank/DDBJ whole genome shotgun (WGS) entry which is preliminary data.</text>
</comment>
<dbReference type="PANTHER" id="PTHR43520">
    <property type="entry name" value="ATP7, ISOFORM B"/>
    <property type="match status" value="1"/>
</dbReference>
<dbReference type="PANTHER" id="PTHR43520:SF8">
    <property type="entry name" value="P-TYPE CU(+) TRANSPORTER"/>
    <property type="match status" value="1"/>
</dbReference>
<comment type="catalytic activity">
    <reaction evidence="13">
        <text>Cu(+)(in) + ATP + H2O = Cu(+)(out) + ADP + phosphate + H(+)</text>
        <dbReference type="Rhea" id="RHEA:25792"/>
        <dbReference type="ChEBI" id="CHEBI:15377"/>
        <dbReference type="ChEBI" id="CHEBI:15378"/>
        <dbReference type="ChEBI" id="CHEBI:30616"/>
        <dbReference type="ChEBI" id="CHEBI:43474"/>
        <dbReference type="ChEBI" id="CHEBI:49552"/>
        <dbReference type="ChEBI" id="CHEBI:456216"/>
        <dbReference type="EC" id="7.2.2.8"/>
    </reaction>
</comment>
<dbReference type="PRINTS" id="PR00120">
    <property type="entry name" value="HATPASE"/>
</dbReference>
<evidence type="ECO:0000313" key="18">
    <source>
        <dbReference type="Proteomes" id="UP000036873"/>
    </source>
</evidence>
<evidence type="ECO:0000256" key="3">
    <source>
        <dbReference type="ARBA" id="ARBA00012517"/>
    </source>
</evidence>
<feature type="transmembrane region" description="Helical" evidence="14">
    <location>
        <begin position="77"/>
        <end position="96"/>
    </location>
</feature>
<dbReference type="GO" id="GO:0043682">
    <property type="term" value="F:P-type divalent copper transporter activity"/>
    <property type="evidence" value="ECO:0007669"/>
    <property type="project" value="TreeGrafter"/>
</dbReference>
<dbReference type="InterPro" id="IPR018303">
    <property type="entry name" value="ATPase_P-typ_P_site"/>
</dbReference>
<dbReference type="PRINTS" id="PR00119">
    <property type="entry name" value="CATATPASE"/>
</dbReference>
<comment type="subcellular location">
    <subcellularLocation>
        <location evidence="1">Cell membrane</location>
        <topology evidence="1">Multi-pass membrane protein</topology>
    </subcellularLocation>
</comment>
<evidence type="ECO:0000259" key="16">
    <source>
        <dbReference type="Pfam" id="PF00122"/>
    </source>
</evidence>
<dbReference type="NCBIfam" id="TIGR01525">
    <property type="entry name" value="ATPase-IB_hvy"/>
    <property type="match status" value="1"/>
</dbReference>
<keyword evidence="7" id="KW-0187">Copper transport</keyword>
<dbReference type="STRING" id="52689.AKG39_01570"/>
<keyword evidence="4 14" id="KW-0812">Transmembrane</keyword>
<proteinExistence type="inferred from homology"/>
<keyword evidence="12 14" id="KW-0472">Membrane</keyword>
<dbReference type="InterPro" id="IPR023214">
    <property type="entry name" value="HAD_sf"/>
</dbReference>
<keyword evidence="7" id="KW-0813">Transport</keyword>
<evidence type="ECO:0000256" key="9">
    <source>
        <dbReference type="ARBA" id="ARBA00022967"/>
    </source>
</evidence>
<dbReference type="EMBL" id="LGYO01000004">
    <property type="protein sequence ID" value="KNZ43444.1"/>
    <property type="molecule type" value="Genomic_DNA"/>
</dbReference>
<dbReference type="PATRIC" id="fig|52689.4.peg.2383"/>
<dbReference type="GO" id="GO:0005524">
    <property type="term" value="F:ATP binding"/>
    <property type="evidence" value="ECO:0007669"/>
    <property type="project" value="UniProtKB-UniRule"/>
</dbReference>
<evidence type="ECO:0000256" key="1">
    <source>
        <dbReference type="ARBA" id="ARBA00004651"/>
    </source>
</evidence>
<feature type="transmembrane region" description="Helical" evidence="14">
    <location>
        <begin position="292"/>
        <end position="311"/>
    </location>
</feature>
<dbReference type="InterPro" id="IPR001757">
    <property type="entry name" value="P_typ_ATPase"/>
</dbReference>
<dbReference type="GO" id="GO:0140581">
    <property type="term" value="F:P-type monovalent copper transporter activity"/>
    <property type="evidence" value="ECO:0007669"/>
    <property type="project" value="UniProtKB-EC"/>
</dbReference>
<evidence type="ECO:0000256" key="14">
    <source>
        <dbReference type="RuleBase" id="RU362081"/>
    </source>
</evidence>